<dbReference type="AlphaFoldDB" id="A0A1I1U4Q6"/>
<dbReference type="InterPro" id="IPR047121">
    <property type="entry name" value="YjiB-like"/>
</dbReference>
<feature type="domain" description="Cupin type-2" evidence="1">
    <location>
        <begin position="69"/>
        <end position="120"/>
    </location>
</feature>
<dbReference type="CDD" id="cd02219">
    <property type="entry name" value="cupin_YjlB-like"/>
    <property type="match status" value="1"/>
</dbReference>
<gene>
    <name evidence="2" type="ORF">SAMN04515678_102151</name>
</gene>
<name>A0A1I1U4Q6_9RHOB</name>
<accession>A0A1I1U4Q6</accession>
<proteinExistence type="predicted"/>
<dbReference type="PANTHER" id="PTHR36448:SF2">
    <property type="entry name" value="CUPIN TYPE-1 DOMAIN-CONTAINING PROTEIN"/>
    <property type="match status" value="1"/>
</dbReference>
<dbReference type="EMBL" id="FOMS01000002">
    <property type="protein sequence ID" value="SFD65749.1"/>
    <property type="molecule type" value="Genomic_DNA"/>
</dbReference>
<dbReference type="RefSeq" id="WP_149754562.1">
    <property type="nucleotide sequence ID" value="NZ_FOMS01000002.1"/>
</dbReference>
<evidence type="ECO:0000259" key="1">
    <source>
        <dbReference type="Pfam" id="PF07883"/>
    </source>
</evidence>
<dbReference type="InterPro" id="IPR013096">
    <property type="entry name" value="Cupin_2"/>
</dbReference>
<dbReference type="SUPFAM" id="SSF51182">
    <property type="entry name" value="RmlC-like cupins"/>
    <property type="match status" value="1"/>
</dbReference>
<dbReference type="PANTHER" id="PTHR36448">
    <property type="entry name" value="BLR7373 PROTEIN"/>
    <property type="match status" value="1"/>
</dbReference>
<dbReference type="InterPro" id="IPR014710">
    <property type="entry name" value="RmlC-like_jellyroll"/>
</dbReference>
<dbReference type="Gene3D" id="2.60.120.10">
    <property type="entry name" value="Jelly Rolls"/>
    <property type="match status" value="1"/>
</dbReference>
<dbReference type="Pfam" id="PF07883">
    <property type="entry name" value="Cupin_2"/>
    <property type="match status" value="1"/>
</dbReference>
<evidence type="ECO:0000313" key="3">
    <source>
        <dbReference type="Proteomes" id="UP000325289"/>
    </source>
</evidence>
<keyword evidence="3" id="KW-1185">Reference proteome</keyword>
<protein>
    <submittedName>
        <fullName evidence="2">Uncharacterized protein YjlB</fullName>
    </submittedName>
</protein>
<dbReference type="Proteomes" id="UP000325289">
    <property type="component" value="Unassembled WGS sequence"/>
</dbReference>
<dbReference type="InterPro" id="IPR014500">
    <property type="entry name" value="UCP019307_cupin"/>
</dbReference>
<dbReference type="InterPro" id="IPR011051">
    <property type="entry name" value="RmlC_Cupin_sf"/>
</dbReference>
<dbReference type="PIRSF" id="PIRSF019307">
    <property type="entry name" value="UCP019307"/>
    <property type="match status" value="1"/>
</dbReference>
<evidence type="ECO:0000313" key="2">
    <source>
        <dbReference type="EMBL" id="SFD65749.1"/>
    </source>
</evidence>
<organism evidence="2 3">
    <name type="scientific">Roseivivax sediminis</name>
    <dbReference type="NCBI Taxonomy" id="936889"/>
    <lineage>
        <taxon>Bacteria</taxon>
        <taxon>Pseudomonadati</taxon>
        <taxon>Pseudomonadota</taxon>
        <taxon>Alphaproteobacteria</taxon>
        <taxon>Rhodobacterales</taxon>
        <taxon>Roseobacteraceae</taxon>
        <taxon>Roseivivax</taxon>
    </lineage>
</organism>
<dbReference type="OrthoDB" id="9791759at2"/>
<reference evidence="2 3" key="1">
    <citation type="submission" date="2016-10" db="EMBL/GenBank/DDBJ databases">
        <authorList>
            <person name="Varghese N."/>
            <person name="Submissions S."/>
        </authorList>
    </citation>
    <scope>NUCLEOTIDE SEQUENCE [LARGE SCALE GENOMIC DNA]</scope>
    <source>
        <strain evidence="3">YIM D21,KCTC 23444,ACCC 10710</strain>
    </source>
</reference>
<sequence>MTSLARTRSDPEPRTLFFADDGIVPNNPDLPVLLTPGAVDPASGAEAICALYEANGWHKTWTWTVYDFHHYHPDAHEALCAASGWADLQIGGPGGETLRVSAGDAMVLPAGVGHCLIGQSEDFRICGGYPGDQPAGTIVRAPEERDEAHSEQIAALSRPKTDPIFGEDGPLVTLWG</sequence>